<organism evidence="15 16">
    <name type="scientific">Lactobacillus hominis DSM 23910 = CRBIP 24.179</name>
    <dbReference type="NCBI Taxonomy" id="1423758"/>
    <lineage>
        <taxon>Bacteria</taxon>
        <taxon>Bacillati</taxon>
        <taxon>Bacillota</taxon>
        <taxon>Bacilli</taxon>
        <taxon>Lactobacillales</taxon>
        <taxon>Lactobacillaceae</taxon>
        <taxon>Lactobacillus</taxon>
    </lineage>
</organism>
<feature type="transmembrane region" description="Helical" evidence="13">
    <location>
        <begin position="12"/>
        <end position="32"/>
    </location>
</feature>
<dbReference type="EMBL" id="CAKE01000002">
    <property type="protein sequence ID" value="CCI81165.1"/>
    <property type="molecule type" value="Genomic_DNA"/>
</dbReference>
<dbReference type="RefSeq" id="WP_008469813.1">
    <property type="nucleotide sequence ID" value="NZ_AYZP01000003.1"/>
</dbReference>
<keyword evidence="10 13" id="KW-0472">Membrane</keyword>
<comment type="subcellular location">
    <subcellularLocation>
        <location evidence="1">Membrane</location>
        <topology evidence="1">Multi-pass membrane protein</topology>
    </subcellularLocation>
</comment>
<dbReference type="STRING" id="1423758.FC41_GL001400"/>
<dbReference type="AlphaFoldDB" id="I7KGD2"/>
<keyword evidence="6" id="KW-0851">Voltage-gated channel</keyword>
<name>I7KGD2_9LACO</name>
<feature type="transmembrane region" description="Helical" evidence="13">
    <location>
        <begin position="71"/>
        <end position="90"/>
    </location>
</feature>
<keyword evidence="16" id="KW-1185">Reference proteome</keyword>
<dbReference type="SUPFAM" id="SSF81324">
    <property type="entry name" value="Voltage-gated potassium channels"/>
    <property type="match status" value="1"/>
</dbReference>
<feature type="transmembrane region" description="Helical" evidence="13">
    <location>
        <begin position="38"/>
        <end position="59"/>
    </location>
</feature>
<dbReference type="PANTHER" id="PTHR11537:SF254">
    <property type="entry name" value="POTASSIUM VOLTAGE-GATED CHANNEL PROTEIN SHAB"/>
    <property type="match status" value="1"/>
</dbReference>
<comment type="caution">
    <text evidence="15">The sequence shown here is derived from an EMBL/GenBank/DDBJ whole genome shotgun (WGS) entry which is preliminary data.</text>
</comment>
<dbReference type="Pfam" id="PF00520">
    <property type="entry name" value="Ion_trans"/>
    <property type="match status" value="1"/>
</dbReference>
<evidence type="ECO:0000313" key="15">
    <source>
        <dbReference type="EMBL" id="CCI81165.1"/>
    </source>
</evidence>
<accession>I7KGD2</accession>
<evidence type="ECO:0000313" key="16">
    <source>
        <dbReference type="Proteomes" id="UP000009320"/>
    </source>
</evidence>
<evidence type="ECO:0000256" key="3">
    <source>
        <dbReference type="ARBA" id="ARBA00022538"/>
    </source>
</evidence>
<evidence type="ECO:0000256" key="2">
    <source>
        <dbReference type="ARBA" id="ARBA00022448"/>
    </source>
</evidence>
<evidence type="ECO:0000256" key="1">
    <source>
        <dbReference type="ARBA" id="ARBA00004141"/>
    </source>
</evidence>
<dbReference type="Proteomes" id="UP000009320">
    <property type="component" value="Unassembled WGS sequence"/>
</dbReference>
<evidence type="ECO:0000256" key="9">
    <source>
        <dbReference type="ARBA" id="ARBA00023065"/>
    </source>
</evidence>
<evidence type="ECO:0000259" key="14">
    <source>
        <dbReference type="Pfam" id="PF00520"/>
    </source>
</evidence>
<proteinExistence type="predicted"/>
<dbReference type="Gene3D" id="1.10.287.70">
    <property type="match status" value="1"/>
</dbReference>
<keyword evidence="8 13" id="KW-1133">Transmembrane helix</keyword>
<evidence type="ECO:0000256" key="12">
    <source>
        <dbReference type="SAM" id="Coils"/>
    </source>
</evidence>
<evidence type="ECO:0000256" key="10">
    <source>
        <dbReference type="ARBA" id="ARBA00023136"/>
    </source>
</evidence>
<dbReference type="InterPro" id="IPR005821">
    <property type="entry name" value="Ion_trans_dom"/>
</dbReference>
<gene>
    <name evidence="15" type="ORF">BN55_06295</name>
</gene>
<keyword evidence="5" id="KW-0631">Potassium channel</keyword>
<dbReference type="InterPro" id="IPR028325">
    <property type="entry name" value="VG_K_chnl"/>
</dbReference>
<dbReference type="GO" id="GO:0008076">
    <property type="term" value="C:voltage-gated potassium channel complex"/>
    <property type="evidence" value="ECO:0007669"/>
    <property type="project" value="InterPro"/>
</dbReference>
<evidence type="ECO:0000256" key="4">
    <source>
        <dbReference type="ARBA" id="ARBA00022692"/>
    </source>
</evidence>
<keyword evidence="12" id="KW-0175">Coiled coil</keyword>
<dbReference type="Gene3D" id="1.20.120.350">
    <property type="entry name" value="Voltage-gated potassium channels. Chain C"/>
    <property type="match status" value="1"/>
</dbReference>
<reference evidence="15 16" key="1">
    <citation type="submission" date="2012-06" db="EMBL/GenBank/DDBJ databases">
        <title>Draft Genome Sequence of Lactobacillus hominis Strain CRBIP 24.179T, isolated from human intestine.</title>
        <authorList>
            <person name="Cousin S."/>
            <person name="Ma L."/>
            <person name="Bizet C."/>
            <person name="Loux V."/>
            <person name="Bouchier C."/>
            <person name="Clermont D."/>
            <person name="Creno S."/>
        </authorList>
    </citation>
    <scope>NUCLEOTIDE SEQUENCE [LARGE SCALE GENOMIC DNA]</scope>
    <source>
        <strain evidence="16">CRBIP 24.179T</strain>
    </source>
</reference>
<keyword evidence="3" id="KW-0633">Potassium transport</keyword>
<keyword evidence="7" id="KW-0630">Potassium</keyword>
<feature type="coiled-coil region" evidence="12">
    <location>
        <begin position="223"/>
        <end position="257"/>
    </location>
</feature>
<evidence type="ECO:0000256" key="8">
    <source>
        <dbReference type="ARBA" id="ARBA00022989"/>
    </source>
</evidence>
<dbReference type="GO" id="GO:0001508">
    <property type="term" value="P:action potential"/>
    <property type="evidence" value="ECO:0007669"/>
    <property type="project" value="TreeGrafter"/>
</dbReference>
<dbReference type="eggNOG" id="COG1340">
    <property type="taxonomic scope" value="Bacteria"/>
</dbReference>
<feature type="transmembrane region" description="Helical" evidence="13">
    <location>
        <begin position="124"/>
        <end position="144"/>
    </location>
</feature>
<evidence type="ECO:0000256" key="11">
    <source>
        <dbReference type="ARBA" id="ARBA00023303"/>
    </source>
</evidence>
<keyword evidence="11" id="KW-0407">Ion channel</keyword>
<sequence length="275" mass="31587">MKKDKAYKIIMAILAIMDIVLIVLDFAGLLNINQSNSSWFWLNNIILIVFAIDYFYRFYQAKNKKDFVKNHIFDLLAIIPVGLVFNWMQLTKMGDIGLYFRLLRLIRLAGLIGKLHELLNTGGILYILYFSITFLMLGSVAISITEHVSLDKAFWWAITTASTVGFSDISKDTITPESLIGKIVILVMILVGVGVMGMVTSSLTAYLMRRNAGKNILRDHDNIELILEKLDNLEKQNELLMKQTKNMQDEIDNLKSKNQKPTQWNKFRSWIKSKK</sequence>
<feature type="transmembrane region" description="Helical" evidence="13">
    <location>
        <begin position="183"/>
        <end position="208"/>
    </location>
</feature>
<evidence type="ECO:0000256" key="6">
    <source>
        <dbReference type="ARBA" id="ARBA00022882"/>
    </source>
</evidence>
<dbReference type="GO" id="GO:0005249">
    <property type="term" value="F:voltage-gated potassium channel activity"/>
    <property type="evidence" value="ECO:0007669"/>
    <property type="project" value="InterPro"/>
</dbReference>
<dbReference type="GeneID" id="82846441"/>
<keyword evidence="9" id="KW-0406">Ion transport</keyword>
<dbReference type="PANTHER" id="PTHR11537">
    <property type="entry name" value="VOLTAGE-GATED POTASSIUM CHANNEL"/>
    <property type="match status" value="1"/>
</dbReference>
<dbReference type="InterPro" id="IPR027359">
    <property type="entry name" value="Volt_channel_dom_sf"/>
</dbReference>
<feature type="domain" description="Ion transport" evidence="14">
    <location>
        <begin position="5"/>
        <end position="199"/>
    </location>
</feature>
<keyword evidence="4 13" id="KW-0812">Transmembrane</keyword>
<protein>
    <recommendedName>
        <fullName evidence="14">Ion transport domain-containing protein</fullName>
    </recommendedName>
</protein>
<evidence type="ECO:0000256" key="7">
    <source>
        <dbReference type="ARBA" id="ARBA00022958"/>
    </source>
</evidence>
<keyword evidence="2" id="KW-0813">Transport</keyword>
<evidence type="ECO:0000256" key="5">
    <source>
        <dbReference type="ARBA" id="ARBA00022826"/>
    </source>
</evidence>
<evidence type="ECO:0000256" key="13">
    <source>
        <dbReference type="SAM" id="Phobius"/>
    </source>
</evidence>